<evidence type="ECO:0000313" key="1">
    <source>
        <dbReference type="EMBL" id="ETM42243.1"/>
    </source>
</evidence>
<organism evidence="1">
    <name type="scientific">Phytophthora nicotianae</name>
    <name type="common">Potato buckeye rot agent</name>
    <name type="synonym">Phytophthora parasitica</name>
    <dbReference type="NCBI Taxonomy" id="4792"/>
    <lineage>
        <taxon>Eukaryota</taxon>
        <taxon>Sar</taxon>
        <taxon>Stramenopiles</taxon>
        <taxon>Oomycota</taxon>
        <taxon>Peronosporomycetes</taxon>
        <taxon>Peronosporales</taxon>
        <taxon>Peronosporaceae</taxon>
        <taxon>Phytophthora</taxon>
    </lineage>
</organism>
<sequence length="71" mass="8002">VFREPYEANSQEVDSLLLTATVWNAEIDSELLPPPGQIVCINGYTNLIAYRGAICQFTTRLIQLSWEGQED</sequence>
<accession>W2N2Z7</accession>
<feature type="non-terminal residue" evidence="1">
    <location>
        <position position="1"/>
    </location>
</feature>
<dbReference type="AlphaFoldDB" id="W2N2Z7"/>
<dbReference type="EMBL" id="KI693835">
    <property type="protein sequence ID" value="ETM42243.1"/>
    <property type="molecule type" value="Genomic_DNA"/>
</dbReference>
<name>W2N2Z7_PHYNI</name>
<dbReference type="VEuPathDB" id="FungiDB:PPTG_21074"/>
<proteinExistence type="predicted"/>
<gene>
    <name evidence="1" type="ORF">L914_12071</name>
</gene>
<reference evidence="1" key="1">
    <citation type="submission" date="2013-11" db="EMBL/GenBank/DDBJ databases">
        <title>The Genome Sequence of Phytophthora parasitica IAC_01/95.</title>
        <authorList>
            <consortium name="The Broad Institute Genomics Platform"/>
            <person name="Russ C."/>
            <person name="Tyler B."/>
            <person name="Panabieres F."/>
            <person name="Shan W."/>
            <person name="Tripathy S."/>
            <person name="Grunwald N."/>
            <person name="Machado M."/>
            <person name="Johnson C.S."/>
            <person name="Arredondo F."/>
            <person name="Hong C."/>
            <person name="Coffey M."/>
            <person name="Young S.K."/>
            <person name="Zeng Q."/>
            <person name="Gargeya S."/>
            <person name="Fitzgerald M."/>
            <person name="Abouelleil A."/>
            <person name="Alvarado L."/>
            <person name="Chapman S.B."/>
            <person name="Gainer-Dewar J."/>
            <person name="Goldberg J."/>
            <person name="Griggs A."/>
            <person name="Gujja S."/>
            <person name="Hansen M."/>
            <person name="Howarth C."/>
            <person name="Imamovic A."/>
            <person name="Ireland A."/>
            <person name="Larimer J."/>
            <person name="McCowan C."/>
            <person name="Murphy C."/>
            <person name="Pearson M."/>
            <person name="Poon T.W."/>
            <person name="Priest M."/>
            <person name="Roberts A."/>
            <person name="Saif S."/>
            <person name="Shea T."/>
            <person name="Sykes S."/>
            <person name="Wortman J."/>
            <person name="Nusbaum C."/>
            <person name="Birren B."/>
        </authorList>
    </citation>
    <scope>NUCLEOTIDE SEQUENCE [LARGE SCALE GENOMIC DNA]</scope>
    <source>
        <strain evidence="1">IAC_01/95</strain>
    </source>
</reference>
<dbReference type="Proteomes" id="UP000054532">
    <property type="component" value="Unassembled WGS sequence"/>
</dbReference>
<protein>
    <submittedName>
        <fullName evidence="1">Uncharacterized protein</fullName>
    </submittedName>
</protein>